<gene>
    <name evidence="3" type="ORF">HUE56_00560</name>
</gene>
<dbReference type="InterPro" id="IPR038296">
    <property type="entry name" value="ParD_sf"/>
</dbReference>
<comment type="similarity">
    <text evidence="1">Belongs to the ParD antitoxin family.</text>
</comment>
<accession>A0A6N1ACY7</accession>
<reference evidence="3 4" key="1">
    <citation type="submission" date="2020-06" db="EMBL/GenBank/DDBJ databases">
        <title>Complete genome of Azosprillum oryzae KACC14407.</title>
        <authorList>
            <person name="Kim M."/>
            <person name="Park Y.-J."/>
            <person name="Shin J.-H."/>
        </authorList>
    </citation>
    <scope>NUCLEOTIDE SEQUENCE [LARGE SCALE GENOMIC DNA]</scope>
    <source>
        <strain evidence="3 4">KACC 14407</strain>
        <plasmid evidence="3 4">unnamed1</plasmid>
    </source>
</reference>
<keyword evidence="2" id="KW-1277">Toxin-antitoxin system</keyword>
<dbReference type="AlphaFoldDB" id="A0A6N1ACY7"/>
<dbReference type="OrthoDB" id="514770at2"/>
<dbReference type="EMBL" id="CP054615">
    <property type="protein sequence ID" value="QKS49039.1"/>
    <property type="molecule type" value="Genomic_DNA"/>
</dbReference>
<geneLocation type="plasmid" evidence="3 4">
    <name>unnamed1</name>
</geneLocation>
<dbReference type="PANTHER" id="PTHR36582:SF2">
    <property type="entry name" value="ANTITOXIN PARD"/>
    <property type="match status" value="1"/>
</dbReference>
<dbReference type="Gene3D" id="6.10.10.120">
    <property type="entry name" value="Antitoxin ParD1-like"/>
    <property type="match status" value="1"/>
</dbReference>
<dbReference type="InterPro" id="IPR010985">
    <property type="entry name" value="Ribbon_hlx_hlx"/>
</dbReference>
<evidence type="ECO:0000313" key="4">
    <source>
        <dbReference type="Proteomes" id="UP000509702"/>
    </source>
</evidence>
<dbReference type="Proteomes" id="UP000509702">
    <property type="component" value="Plasmid unnamed1"/>
</dbReference>
<dbReference type="KEGG" id="aoz:HUE56_00560"/>
<evidence type="ECO:0000256" key="2">
    <source>
        <dbReference type="ARBA" id="ARBA00022649"/>
    </source>
</evidence>
<keyword evidence="4" id="KW-1185">Reference proteome</keyword>
<dbReference type="PANTHER" id="PTHR36582">
    <property type="entry name" value="ANTITOXIN PARD"/>
    <property type="match status" value="1"/>
</dbReference>
<dbReference type="RefSeq" id="WP_149200312.1">
    <property type="nucleotide sequence ID" value="NZ_BSOV01000085.1"/>
</dbReference>
<dbReference type="CDD" id="cd22231">
    <property type="entry name" value="RHH_NikR_HicB-like"/>
    <property type="match status" value="1"/>
</dbReference>
<name>A0A6N1ACY7_9PROT</name>
<organism evidence="3 4">
    <name type="scientific">Azospirillum oryzae</name>
    <dbReference type="NCBI Taxonomy" id="286727"/>
    <lineage>
        <taxon>Bacteria</taxon>
        <taxon>Pseudomonadati</taxon>
        <taxon>Pseudomonadota</taxon>
        <taxon>Alphaproteobacteria</taxon>
        <taxon>Rhodospirillales</taxon>
        <taxon>Azospirillaceae</taxon>
        <taxon>Azospirillum</taxon>
    </lineage>
</organism>
<dbReference type="SUPFAM" id="SSF47598">
    <property type="entry name" value="Ribbon-helix-helix"/>
    <property type="match status" value="1"/>
</dbReference>
<proteinExistence type="inferred from homology"/>
<evidence type="ECO:0000256" key="1">
    <source>
        <dbReference type="ARBA" id="ARBA00008580"/>
    </source>
</evidence>
<dbReference type="NCBIfam" id="TIGR02606">
    <property type="entry name" value="antidote_CC2985"/>
    <property type="match status" value="1"/>
</dbReference>
<protein>
    <submittedName>
        <fullName evidence="3">Type II toxin-antitoxin system ParD family antitoxin</fullName>
    </submittedName>
</protein>
<dbReference type="InterPro" id="IPR022789">
    <property type="entry name" value="ParD"/>
</dbReference>
<evidence type="ECO:0000313" key="3">
    <source>
        <dbReference type="EMBL" id="QKS49039.1"/>
    </source>
</evidence>
<sequence>MPTMNVSLTETLASFVERQVADGGYASQSEVVRDALRLLHREKAAEQEKLEMLRRAVTVGFDDWRQGRLDDRPINDILDGIDV</sequence>
<dbReference type="Pfam" id="PF03693">
    <property type="entry name" value="ParD_antitoxin"/>
    <property type="match status" value="1"/>
</dbReference>
<dbReference type="GO" id="GO:0006355">
    <property type="term" value="P:regulation of DNA-templated transcription"/>
    <property type="evidence" value="ECO:0007669"/>
    <property type="project" value="InterPro"/>
</dbReference>
<keyword evidence="3" id="KW-0614">Plasmid</keyword>